<dbReference type="OrthoDB" id="47732at2759"/>
<dbReference type="Pfam" id="PF10153">
    <property type="entry name" value="Efg1"/>
    <property type="match status" value="1"/>
</dbReference>
<keyword evidence="6" id="KW-0175">Coiled coil</keyword>
<proteinExistence type="inferred from homology"/>
<dbReference type="PANTHER" id="PTHR33911">
    <property type="entry name" value="RRNA-PROCESSING PROTEIN EFG1"/>
    <property type="match status" value="1"/>
</dbReference>
<evidence type="ECO:0000256" key="3">
    <source>
        <dbReference type="ARBA" id="ARBA00018689"/>
    </source>
</evidence>
<keyword evidence="10" id="KW-1185">Reference proteome</keyword>
<comment type="caution">
    <text evidence="9">The sequence shown here is derived from an EMBL/GenBank/DDBJ whole genome shotgun (WGS) entry which is preliminary data.</text>
</comment>
<dbReference type="GO" id="GO:0030688">
    <property type="term" value="C:preribosome, small subunit precursor"/>
    <property type="evidence" value="ECO:0007669"/>
    <property type="project" value="TreeGrafter"/>
</dbReference>
<evidence type="ECO:0000256" key="4">
    <source>
        <dbReference type="ARBA" id="ARBA00019827"/>
    </source>
</evidence>
<dbReference type="GO" id="GO:0000462">
    <property type="term" value="P:maturation of SSU-rRNA from tricistronic rRNA transcript (SSU-rRNA, 5.8S rRNA, LSU-rRNA)"/>
    <property type="evidence" value="ECO:0007669"/>
    <property type="project" value="TreeGrafter"/>
</dbReference>
<dbReference type="AlphaFoldDB" id="A0A8J8NM59"/>
<accession>A0A8J8NM59</accession>
<keyword evidence="5" id="KW-0698">rRNA processing</keyword>
<evidence type="ECO:0000256" key="6">
    <source>
        <dbReference type="ARBA" id="ARBA00023054"/>
    </source>
</evidence>
<reference evidence="9" key="1">
    <citation type="submission" date="2019-06" db="EMBL/GenBank/DDBJ databases">
        <authorList>
            <person name="Zheng W."/>
        </authorList>
    </citation>
    <scope>NUCLEOTIDE SEQUENCE</scope>
    <source>
        <strain evidence="9">QDHG01</strain>
    </source>
</reference>
<evidence type="ECO:0000256" key="5">
    <source>
        <dbReference type="ARBA" id="ARBA00022552"/>
    </source>
</evidence>
<evidence type="ECO:0000313" key="9">
    <source>
        <dbReference type="EMBL" id="TNV77368.1"/>
    </source>
</evidence>
<dbReference type="PANTHER" id="PTHR33911:SF1">
    <property type="entry name" value="RRNA-PROCESSING PROTEIN EFG1"/>
    <property type="match status" value="1"/>
</dbReference>
<feature type="compositionally biased region" description="Basic and acidic residues" evidence="8">
    <location>
        <begin position="14"/>
        <end position="40"/>
    </location>
</feature>
<feature type="region of interest" description="Disordered" evidence="8">
    <location>
        <begin position="1"/>
        <end position="74"/>
    </location>
</feature>
<organism evidence="9 10">
    <name type="scientific">Halteria grandinella</name>
    <dbReference type="NCBI Taxonomy" id="5974"/>
    <lineage>
        <taxon>Eukaryota</taxon>
        <taxon>Sar</taxon>
        <taxon>Alveolata</taxon>
        <taxon>Ciliophora</taxon>
        <taxon>Intramacronucleata</taxon>
        <taxon>Spirotrichea</taxon>
        <taxon>Stichotrichia</taxon>
        <taxon>Sporadotrichida</taxon>
        <taxon>Halteriidae</taxon>
        <taxon>Halteria</taxon>
    </lineage>
</organism>
<feature type="region of interest" description="Disordered" evidence="8">
    <location>
        <begin position="284"/>
        <end position="338"/>
    </location>
</feature>
<sequence length="338" mass="40449">MSEEEMSESPSVNDDSKSSVSVDKEEEKRQKHPENYDQRNKLKMGKFHRYAIEKPKKRAVPNKKKIRDLERLLEKKGDTMPEEVKKAKKKELKELKRGEKHKKEAELFETRYKKIKFFEKRKIIRKLEKLDKEKKQEGLDEEKVKELDQTKEKYRNYLTYVNNFPATKKYISLFPTSETDKSEEQRDLMMTKILKMVEVKNKIRDKELIDMDKEEAMVPKEEYEQKVEKKVKQLAKQDDFFTTEEVIVPTQAEKKIVQRNGYLAAPLKTQEFRKQQKIEQEFGNARLAFKDQGKRDWKPRPQEAEQKKKQEPIKINPNSYRVKAGATQDTQQKTHIKF</sequence>
<comment type="similarity">
    <text evidence="2">Belongs to the EFG1 family.</text>
</comment>
<evidence type="ECO:0000313" key="10">
    <source>
        <dbReference type="Proteomes" id="UP000785679"/>
    </source>
</evidence>
<feature type="compositionally biased region" description="Polar residues" evidence="8">
    <location>
        <begin position="327"/>
        <end position="338"/>
    </location>
</feature>
<evidence type="ECO:0000256" key="2">
    <source>
        <dbReference type="ARBA" id="ARBA00006916"/>
    </source>
</evidence>
<keyword evidence="7" id="KW-0539">Nucleus</keyword>
<feature type="compositionally biased region" description="Basic residues" evidence="8">
    <location>
        <begin position="41"/>
        <end position="66"/>
    </location>
</feature>
<dbReference type="EMBL" id="RRYP01012031">
    <property type="protein sequence ID" value="TNV77368.1"/>
    <property type="molecule type" value="Genomic_DNA"/>
</dbReference>
<dbReference type="GO" id="GO:0005730">
    <property type="term" value="C:nucleolus"/>
    <property type="evidence" value="ECO:0007669"/>
    <property type="project" value="UniProtKB-SubCell"/>
</dbReference>
<feature type="compositionally biased region" description="Basic and acidic residues" evidence="8">
    <location>
        <begin position="288"/>
        <end position="312"/>
    </location>
</feature>
<evidence type="ECO:0000256" key="1">
    <source>
        <dbReference type="ARBA" id="ARBA00004604"/>
    </source>
</evidence>
<gene>
    <name evidence="9" type="ORF">FGO68_gene8992</name>
</gene>
<evidence type="ECO:0000256" key="8">
    <source>
        <dbReference type="SAM" id="MobiDB-lite"/>
    </source>
</evidence>
<name>A0A8J8NM59_HALGN</name>
<protein>
    <recommendedName>
        <fullName evidence="3">rRNA-processing protein EFG1</fullName>
    </recommendedName>
    <alternativeName>
        <fullName evidence="4">rRNA-processing protein efg1</fullName>
    </alternativeName>
</protein>
<dbReference type="Proteomes" id="UP000785679">
    <property type="component" value="Unassembled WGS sequence"/>
</dbReference>
<evidence type="ECO:0000256" key="7">
    <source>
        <dbReference type="ARBA" id="ARBA00023242"/>
    </source>
</evidence>
<dbReference type="InterPro" id="IPR050786">
    <property type="entry name" value="EFG1_rRNA-proc"/>
</dbReference>
<dbReference type="InterPro" id="IPR019310">
    <property type="entry name" value="Efg1"/>
</dbReference>
<comment type="subcellular location">
    <subcellularLocation>
        <location evidence="1">Nucleus</location>
        <location evidence="1">Nucleolus</location>
    </subcellularLocation>
</comment>